<dbReference type="EMBL" id="LCPO01000028">
    <property type="protein sequence ID" value="KKU98347.1"/>
    <property type="molecule type" value="Genomic_DNA"/>
</dbReference>
<gene>
    <name evidence="1" type="ORF">UY32_C0028G0006</name>
</gene>
<reference evidence="1 2" key="1">
    <citation type="journal article" date="2015" name="Nature">
        <title>rRNA introns, odd ribosomes, and small enigmatic genomes across a large radiation of phyla.</title>
        <authorList>
            <person name="Brown C.T."/>
            <person name="Hug L.A."/>
            <person name="Thomas B.C."/>
            <person name="Sharon I."/>
            <person name="Castelle C.J."/>
            <person name="Singh A."/>
            <person name="Wilkins M.J."/>
            <person name="Williams K.H."/>
            <person name="Banfield J.F."/>
        </authorList>
    </citation>
    <scope>NUCLEOTIDE SEQUENCE [LARGE SCALE GENOMIC DNA]</scope>
</reference>
<name>A0A0G1UW22_9BACT</name>
<dbReference type="Proteomes" id="UP000034600">
    <property type="component" value="Unassembled WGS sequence"/>
</dbReference>
<dbReference type="AlphaFoldDB" id="A0A0G1UW22"/>
<evidence type="ECO:0000313" key="2">
    <source>
        <dbReference type="Proteomes" id="UP000034600"/>
    </source>
</evidence>
<evidence type="ECO:0000313" key="1">
    <source>
        <dbReference type="EMBL" id="KKU98347.1"/>
    </source>
</evidence>
<accession>A0A0G1UW22</accession>
<comment type="caution">
    <text evidence="1">The sequence shown here is derived from an EMBL/GenBank/DDBJ whole genome shotgun (WGS) entry which is preliminary data.</text>
</comment>
<organism evidence="1 2">
    <name type="scientific">Candidatus Jorgensenbacteria bacterium GW2011_GWC1_48_8</name>
    <dbReference type="NCBI Taxonomy" id="1618666"/>
    <lineage>
        <taxon>Bacteria</taxon>
        <taxon>Candidatus Joergenseniibacteriota</taxon>
    </lineage>
</organism>
<proteinExistence type="predicted"/>
<protein>
    <submittedName>
        <fullName evidence="1">Uncharacterized protein</fullName>
    </submittedName>
</protein>
<sequence length="81" mass="9161">MRTLIEIEVKELDHPDKKLRLSKLIIEYDCDGIAFRGEAADGSTVFVQARSDRAASHDNPEPFRVVGEIRNPNGKVIVRTR</sequence>